<dbReference type="Pfam" id="PF01965">
    <property type="entry name" value="DJ-1_PfpI"/>
    <property type="match status" value="1"/>
</dbReference>
<dbReference type="RefSeq" id="WP_173123655.1">
    <property type="nucleotide sequence ID" value="NZ_JABRWJ010000004.1"/>
</dbReference>
<evidence type="ECO:0000259" key="1">
    <source>
        <dbReference type="Pfam" id="PF01965"/>
    </source>
</evidence>
<dbReference type="InterPro" id="IPR029062">
    <property type="entry name" value="Class_I_gatase-like"/>
</dbReference>
<name>A0ABX2EHW6_9BURK</name>
<dbReference type="Gene3D" id="3.40.50.880">
    <property type="match status" value="1"/>
</dbReference>
<dbReference type="Proteomes" id="UP000737171">
    <property type="component" value="Unassembled WGS sequence"/>
</dbReference>
<protein>
    <submittedName>
        <fullName evidence="2">Glutamine amidotransferase</fullName>
    </submittedName>
</protein>
<dbReference type="InterPro" id="IPR002818">
    <property type="entry name" value="DJ-1/PfpI"/>
</dbReference>
<sequence length="211" mass="22609">MLQFVHLYVFPGFADWEPAFATAGIQSPQYQREPGRFEVRTVATGSGIVRSMGGLALLPDLALSQLKDADSALLILPGGDGWEDPERHAEALDRAGEFLDRGIPVAAICGATAGLARRGWLDARAHTSNAPAYLNGTGYAGAAHYRDEPAVSEGGLITAGGMAPVEFAREIFSQLELYEPAALEAWFNLFKTGKSEYFARLQRAAETPVPG</sequence>
<comment type="caution">
    <text evidence="2">The sequence shown here is derived from an EMBL/GenBank/DDBJ whole genome shotgun (WGS) entry which is preliminary data.</text>
</comment>
<organism evidence="2 3">
    <name type="scientific">Pseudaquabacterium terrae</name>
    <dbReference type="NCBI Taxonomy" id="2732868"/>
    <lineage>
        <taxon>Bacteria</taxon>
        <taxon>Pseudomonadati</taxon>
        <taxon>Pseudomonadota</taxon>
        <taxon>Betaproteobacteria</taxon>
        <taxon>Burkholderiales</taxon>
        <taxon>Sphaerotilaceae</taxon>
        <taxon>Pseudaquabacterium</taxon>
    </lineage>
</organism>
<keyword evidence="3" id="KW-1185">Reference proteome</keyword>
<evidence type="ECO:0000313" key="2">
    <source>
        <dbReference type="EMBL" id="NRF68211.1"/>
    </source>
</evidence>
<accession>A0ABX2EHW6</accession>
<feature type="domain" description="DJ-1/PfpI" evidence="1">
    <location>
        <begin position="5"/>
        <end position="173"/>
    </location>
</feature>
<keyword evidence="2" id="KW-0315">Glutamine amidotransferase</keyword>
<reference evidence="2 3" key="1">
    <citation type="submission" date="2020-05" db="EMBL/GenBank/DDBJ databases">
        <title>Aquincola sp. isolate from soil.</title>
        <authorList>
            <person name="Han J."/>
            <person name="Kim D.-U."/>
        </authorList>
    </citation>
    <scope>NUCLEOTIDE SEQUENCE [LARGE SCALE GENOMIC DNA]</scope>
    <source>
        <strain evidence="2 3">S2</strain>
    </source>
</reference>
<dbReference type="CDD" id="cd03140">
    <property type="entry name" value="GATase1_PfpI_3"/>
    <property type="match status" value="1"/>
</dbReference>
<dbReference type="EMBL" id="JABRWJ010000004">
    <property type="protein sequence ID" value="NRF68211.1"/>
    <property type="molecule type" value="Genomic_DNA"/>
</dbReference>
<gene>
    <name evidence="2" type="ORF">HLB44_14555</name>
</gene>
<proteinExistence type="predicted"/>
<evidence type="ECO:0000313" key="3">
    <source>
        <dbReference type="Proteomes" id="UP000737171"/>
    </source>
</evidence>
<dbReference type="SUPFAM" id="SSF52317">
    <property type="entry name" value="Class I glutamine amidotransferase-like"/>
    <property type="match status" value="1"/>
</dbReference>